<dbReference type="Proteomes" id="UP001275664">
    <property type="component" value="Unassembled WGS sequence"/>
</dbReference>
<dbReference type="Pfam" id="PF08378">
    <property type="entry name" value="NERD"/>
    <property type="match status" value="1"/>
</dbReference>
<dbReference type="PANTHER" id="PTHR11070:SF2">
    <property type="entry name" value="ATP-DEPENDENT DNA HELICASE SRS2"/>
    <property type="match status" value="1"/>
</dbReference>
<evidence type="ECO:0000256" key="2">
    <source>
        <dbReference type="ARBA" id="ARBA00022801"/>
    </source>
</evidence>
<evidence type="ECO:0000259" key="7">
    <source>
        <dbReference type="Pfam" id="PF13361"/>
    </source>
</evidence>
<evidence type="ECO:0000256" key="3">
    <source>
        <dbReference type="ARBA" id="ARBA00022806"/>
    </source>
</evidence>
<feature type="domain" description="UvrD-like helicase C-terminal" evidence="7">
    <location>
        <begin position="533"/>
        <end position="596"/>
    </location>
</feature>
<dbReference type="Gene3D" id="3.40.50.300">
    <property type="entry name" value="P-loop containing nucleotide triphosphate hydrolases"/>
    <property type="match status" value="2"/>
</dbReference>
<keyword evidence="8" id="KW-0540">Nuclease</keyword>
<dbReference type="InterPro" id="IPR027417">
    <property type="entry name" value="P-loop_NTPase"/>
</dbReference>
<proteinExistence type="predicted"/>
<dbReference type="GO" id="GO:0004527">
    <property type="term" value="F:exonuclease activity"/>
    <property type="evidence" value="ECO:0007669"/>
    <property type="project" value="UniProtKB-KW"/>
</dbReference>
<evidence type="ECO:0000259" key="6">
    <source>
        <dbReference type="Pfam" id="PF08378"/>
    </source>
</evidence>
<evidence type="ECO:0000256" key="5">
    <source>
        <dbReference type="ARBA" id="ARBA00034923"/>
    </source>
</evidence>
<dbReference type="EMBL" id="JAWXRD010000001">
    <property type="protein sequence ID" value="MDX6038711.1"/>
    <property type="molecule type" value="Genomic_DNA"/>
</dbReference>
<gene>
    <name evidence="8" type="ORF">SIK69_00700</name>
</gene>
<dbReference type="InterPro" id="IPR000212">
    <property type="entry name" value="DNA_helicase_UvrD/REP"/>
</dbReference>
<organism evidence="8 9">
    <name type="scientific">Scandinavium lactucae</name>
    <dbReference type="NCBI Taxonomy" id="3095028"/>
    <lineage>
        <taxon>Bacteria</taxon>
        <taxon>Pseudomonadati</taxon>
        <taxon>Pseudomonadota</taxon>
        <taxon>Gammaproteobacteria</taxon>
        <taxon>Enterobacterales</taxon>
        <taxon>Enterobacteriaceae</taxon>
        <taxon>Scandinavium</taxon>
    </lineage>
</organism>
<dbReference type="RefSeq" id="WP_319785175.1">
    <property type="nucleotide sequence ID" value="NZ_JAWXRD010000001.1"/>
</dbReference>
<evidence type="ECO:0000256" key="4">
    <source>
        <dbReference type="ARBA" id="ARBA00022840"/>
    </source>
</evidence>
<keyword evidence="9" id="KW-1185">Reference proteome</keyword>
<accession>A0ABU4QHH4</accession>
<sequence length="617" mass="70734">MAIIIPTISSCSEKITAGEKRLARILERGLNDNCTCWYDIPMGEKRMHPDFVILAPDNGMLFLEVKDWFITKIKSANKTTVFYETKNAVEALKNPIEQVRQYTFQTIDSLKKDPQLQQQEGKYKGSFILPYGYGVYLSNITRTQLKKAFSHEELAEILPNDLVICKDELNEFMSRESVSHCLMSLLKHPFSHQIDPQKIDRIRWHLYPDIRINPAITEVAANTFTLSAPDIVSIMDMQQELLARSMGAGHRVIHGVAGSGKTLILLHRCLELAKTLESDKPILVICYNITLAKKLKSMLATHTLRLPVEVTHFHAWCNQLLKQHNLQPTNKEDYIERMEAAFIQGFNDGVIEPEQYSAVLIDEGHDFKSEWLKILARMPDTKDNALLFLYDDTQSIYQKKKALDFTLSSVDIKAQGRTTILNINYRNTQQILHFASSIAFNYLNDHIEDALQYHQPDAGGKHGHYPSLACFNRQDEEITYALDWVVKQHQQGVAWSDIAILCPSTSSIRQSLQSHLETRKIPHQIIVNSYDKKRWSPQHENLCIMPLPSSKGLEFQSVVILDAAKRRDNEEDLSDDIKRLYVGFTRARQNLLVTMHGSGVLRDHLVETYERASQMIE</sequence>
<dbReference type="Pfam" id="PF13361">
    <property type="entry name" value="UvrD_C"/>
    <property type="match status" value="2"/>
</dbReference>
<comment type="caution">
    <text evidence="8">The sequence shown here is derived from an EMBL/GenBank/DDBJ whole genome shotgun (WGS) entry which is preliminary data.</text>
</comment>
<evidence type="ECO:0000313" key="9">
    <source>
        <dbReference type="Proteomes" id="UP001275664"/>
    </source>
</evidence>
<keyword evidence="2" id="KW-0378">Hydrolase</keyword>
<evidence type="ECO:0000313" key="8">
    <source>
        <dbReference type="EMBL" id="MDX6038711.1"/>
    </source>
</evidence>
<keyword evidence="8" id="KW-0269">Exonuclease</keyword>
<feature type="domain" description="UvrD-like helicase C-terminal" evidence="7">
    <location>
        <begin position="421"/>
        <end position="526"/>
    </location>
</feature>
<evidence type="ECO:0000256" key="1">
    <source>
        <dbReference type="ARBA" id="ARBA00022741"/>
    </source>
</evidence>
<dbReference type="InterPro" id="IPR014017">
    <property type="entry name" value="DNA_helicase_UvrD-like_C"/>
</dbReference>
<name>A0ABU4QHH4_9ENTR</name>
<protein>
    <recommendedName>
        <fullName evidence="5">DNA 3'-5' helicase II</fullName>
    </recommendedName>
</protein>
<feature type="domain" description="NERD" evidence="6">
    <location>
        <begin position="17"/>
        <end position="110"/>
    </location>
</feature>
<keyword evidence="4" id="KW-0067">ATP-binding</keyword>
<dbReference type="InterPro" id="IPR011528">
    <property type="entry name" value="NERD"/>
</dbReference>
<keyword evidence="1" id="KW-0547">Nucleotide-binding</keyword>
<dbReference type="Pfam" id="PF13245">
    <property type="entry name" value="AAA_19"/>
    <property type="match status" value="1"/>
</dbReference>
<dbReference type="SUPFAM" id="SSF52540">
    <property type="entry name" value="P-loop containing nucleoside triphosphate hydrolases"/>
    <property type="match status" value="1"/>
</dbReference>
<reference evidence="8 9" key="1">
    <citation type="submission" date="2023-11" db="EMBL/GenBank/DDBJ databases">
        <title>Scandinavium wanjuensis sp. nov., isolated from lettuce South Korea.</title>
        <authorList>
            <person name="Park J."/>
            <person name="Park S."/>
            <person name="Oh K.K."/>
            <person name="Cho G.S."/>
            <person name="Franz C.M.A.P."/>
        </authorList>
    </citation>
    <scope>NUCLEOTIDE SEQUENCE [LARGE SCALE GENOMIC DNA]</scope>
    <source>
        <strain evidence="8 9">V105_6</strain>
    </source>
</reference>
<keyword evidence="3" id="KW-0347">Helicase</keyword>
<dbReference type="PANTHER" id="PTHR11070">
    <property type="entry name" value="UVRD / RECB / PCRA DNA HELICASE FAMILY MEMBER"/>
    <property type="match status" value="1"/>
</dbReference>